<gene>
    <name evidence="2" type="ORF">DMO17_11070</name>
</gene>
<reference evidence="2 3" key="1">
    <citation type="submission" date="2018-06" db="EMBL/GenBank/DDBJ databases">
        <title>Pseudomonas diversity within urban Lake Michigan freshwaters.</title>
        <authorList>
            <person name="Batrich M."/>
            <person name="Hatzopoulos T."/>
            <person name="Putonti C."/>
        </authorList>
    </citation>
    <scope>NUCLEOTIDE SEQUENCE [LARGE SCALE GENOMIC DNA]</scope>
    <source>
        <strain evidence="2 3">MB-090714</strain>
    </source>
</reference>
<dbReference type="Pfam" id="PF12697">
    <property type="entry name" value="Abhydrolase_6"/>
    <property type="match status" value="1"/>
</dbReference>
<dbReference type="EMBL" id="QJRX01000005">
    <property type="protein sequence ID" value="PYC24600.1"/>
    <property type="molecule type" value="Genomic_DNA"/>
</dbReference>
<dbReference type="RefSeq" id="WP_110682542.1">
    <property type="nucleotide sequence ID" value="NZ_QJRX01000005.1"/>
</dbReference>
<organism evidence="2 3">
    <name type="scientific">Aquipseudomonas alcaligenes</name>
    <name type="common">Pseudomonas alcaligenes</name>
    <dbReference type="NCBI Taxonomy" id="43263"/>
    <lineage>
        <taxon>Bacteria</taxon>
        <taxon>Pseudomonadati</taxon>
        <taxon>Pseudomonadota</taxon>
        <taxon>Gammaproteobacteria</taxon>
        <taxon>Pseudomonadales</taxon>
        <taxon>Pseudomonadaceae</taxon>
        <taxon>Aquipseudomonas</taxon>
    </lineage>
</organism>
<comment type="caution">
    <text evidence="2">The sequence shown here is derived from an EMBL/GenBank/DDBJ whole genome shotgun (WGS) entry which is preliminary data.</text>
</comment>
<dbReference type="InterPro" id="IPR000073">
    <property type="entry name" value="AB_hydrolase_1"/>
</dbReference>
<dbReference type="PANTHER" id="PTHR43798">
    <property type="entry name" value="MONOACYLGLYCEROL LIPASE"/>
    <property type="match status" value="1"/>
</dbReference>
<dbReference type="PANTHER" id="PTHR43798:SF29">
    <property type="entry name" value="AB HYDROLASE-1 DOMAIN-CONTAINING PROTEIN"/>
    <property type="match status" value="1"/>
</dbReference>
<dbReference type="PRINTS" id="PR00111">
    <property type="entry name" value="ABHYDROLASE"/>
</dbReference>
<evidence type="ECO:0000313" key="2">
    <source>
        <dbReference type="EMBL" id="PYC24600.1"/>
    </source>
</evidence>
<name>A0A2V4LIQ4_AQUAC</name>
<dbReference type="InterPro" id="IPR029058">
    <property type="entry name" value="AB_hydrolase_fold"/>
</dbReference>
<protein>
    <submittedName>
        <fullName evidence="2">Alpha/beta hydrolase</fullName>
    </submittedName>
</protein>
<dbReference type="SUPFAM" id="SSF53474">
    <property type="entry name" value="alpha/beta-Hydrolases"/>
    <property type="match status" value="1"/>
</dbReference>
<dbReference type="InterPro" id="IPR050266">
    <property type="entry name" value="AB_hydrolase_sf"/>
</dbReference>
<dbReference type="OrthoDB" id="2086224at2"/>
<evidence type="ECO:0000313" key="3">
    <source>
        <dbReference type="Proteomes" id="UP000248146"/>
    </source>
</evidence>
<dbReference type="Proteomes" id="UP000248146">
    <property type="component" value="Unassembled WGS sequence"/>
</dbReference>
<sequence>MNKPHLLFLPGLLCDARLWQHQVTALSELAHVSVADLTLADSIVEMADDVLHQAPEQNFVLVGFSLGGYVALEIMRQAPRRVRALALLDTSARADSSETRQGRLALMSQAEHDFPGVIATLLPKMLHPRHLQDTELVELVTAMALGLGPEVFRRQQLAMLGRIDSRASLGQIACPTLLLCGLEDELTPPSVHLEMQASIVGAQLAQIEDSGHLTPLEQPQRVSSNLERWLAALWHPLPRAIAG</sequence>
<proteinExistence type="predicted"/>
<dbReference type="GO" id="GO:0016787">
    <property type="term" value="F:hydrolase activity"/>
    <property type="evidence" value="ECO:0007669"/>
    <property type="project" value="UniProtKB-KW"/>
</dbReference>
<accession>A0A2V4LIQ4</accession>
<keyword evidence="2" id="KW-0378">Hydrolase</keyword>
<dbReference type="AlphaFoldDB" id="A0A2V4LIQ4"/>
<evidence type="ECO:0000259" key="1">
    <source>
        <dbReference type="Pfam" id="PF12697"/>
    </source>
</evidence>
<dbReference type="Gene3D" id="3.40.50.1820">
    <property type="entry name" value="alpha/beta hydrolase"/>
    <property type="match status" value="1"/>
</dbReference>
<feature type="domain" description="AB hydrolase-1" evidence="1">
    <location>
        <begin position="7"/>
        <end position="222"/>
    </location>
</feature>